<protein>
    <submittedName>
        <fullName evidence="1">DUF1349 domain-containing protein</fullName>
    </submittedName>
</protein>
<dbReference type="SUPFAM" id="SSF49899">
    <property type="entry name" value="Concanavalin A-like lectins/glucanases"/>
    <property type="match status" value="1"/>
</dbReference>
<dbReference type="InterPro" id="IPR013320">
    <property type="entry name" value="ConA-like_dom_sf"/>
</dbReference>
<dbReference type="PIRSF" id="PIRSF022704">
    <property type="entry name" value="UCP022704"/>
    <property type="match status" value="1"/>
</dbReference>
<dbReference type="EMBL" id="JBIGHY010000002">
    <property type="protein sequence ID" value="MFG6413568.1"/>
    <property type="molecule type" value="Genomic_DNA"/>
</dbReference>
<dbReference type="RefSeq" id="WP_394469648.1">
    <property type="nucleotide sequence ID" value="NZ_JBIGHY010000002.1"/>
</dbReference>
<proteinExistence type="predicted"/>
<comment type="caution">
    <text evidence="1">The sequence shown here is derived from an EMBL/GenBank/DDBJ whole genome shotgun (WGS) entry which is preliminary data.</text>
</comment>
<dbReference type="PANTHER" id="PTHR35332">
    <property type="entry name" value="REGULATION OF ENOLASE PROTEIN 1"/>
    <property type="match status" value="1"/>
</dbReference>
<keyword evidence="2" id="KW-1185">Reference proteome</keyword>
<accession>A0ABW7ELK3</accession>
<sequence>MSDAPLLENFSGPTLAPRLSWRCEPAHWQLDAEASCLRIRTDAGTDFWQRTHYGFEADNGHFLKMRATSDFVLTTQVSFHAVHQYDQAGLMVRLSPACWLKTSVEFEPDGLNRLGAVVTNSQYSDWSTQPLAKDQNTVWLRIRAEGCDFIVDSSLDGRHWEQIRMARLLEREAATGIDCGLYACSPKKAGYEAAFSFLKFEPGRLAPPAG</sequence>
<evidence type="ECO:0000313" key="1">
    <source>
        <dbReference type="EMBL" id="MFG6413568.1"/>
    </source>
</evidence>
<organism evidence="1 2">
    <name type="scientific">Pelomonas dachongensis</name>
    <dbReference type="NCBI Taxonomy" id="3299029"/>
    <lineage>
        <taxon>Bacteria</taxon>
        <taxon>Pseudomonadati</taxon>
        <taxon>Pseudomonadota</taxon>
        <taxon>Betaproteobacteria</taxon>
        <taxon>Burkholderiales</taxon>
        <taxon>Sphaerotilaceae</taxon>
        <taxon>Roseateles</taxon>
    </lineage>
</organism>
<dbReference type="PANTHER" id="PTHR35332:SF2">
    <property type="entry name" value="REGULATION OF ENOLASE PROTEIN 1"/>
    <property type="match status" value="1"/>
</dbReference>
<dbReference type="InterPro" id="IPR009784">
    <property type="entry name" value="DUF1349"/>
</dbReference>
<dbReference type="Gene3D" id="2.60.120.200">
    <property type="match status" value="1"/>
</dbReference>
<dbReference type="Proteomes" id="UP001606300">
    <property type="component" value="Unassembled WGS sequence"/>
</dbReference>
<gene>
    <name evidence="1" type="ORF">ACG02S_06610</name>
</gene>
<dbReference type="Pfam" id="PF07081">
    <property type="entry name" value="DUF1349"/>
    <property type="match status" value="1"/>
</dbReference>
<reference evidence="1 2" key="1">
    <citation type="submission" date="2024-09" db="EMBL/GenBank/DDBJ databases">
        <title>Novel species of the genus Pelomonas and Roseateles isolated from streams.</title>
        <authorList>
            <person name="Lu H."/>
        </authorList>
    </citation>
    <scope>NUCLEOTIDE SEQUENCE [LARGE SCALE GENOMIC DNA]</scope>
    <source>
        <strain evidence="1 2">DC23W</strain>
    </source>
</reference>
<dbReference type="InterPro" id="IPR015987">
    <property type="entry name" value="UCP022704"/>
</dbReference>
<evidence type="ECO:0000313" key="2">
    <source>
        <dbReference type="Proteomes" id="UP001606300"/>
    </source>
</evidence>
<name>A0ABW7ELK3_9BURK</name>